<protein>
    <submittedName>
        <fullName evidence="2">Uncharacterized protein</fullName>
    </submittedName>
</protein>
<keyword evidence="3" id="KW-1185">Reference proteome</keyword>
<evidence type="ECO:0000313" key="2">
    <source>
        <dbReference type="EMBL" id="KAJ1112165.1"/>
    </source>
</evidence>
<accession>A0AAV7NBC4</accession>
<proteinExistence type="predicted"/>
<organism evidence="2 3">
    <name type="scientific">Pleurodeles waltl</name>
    <name type="common">Iberian ribbed newt</name>
    <dbReference type="NCBI Taxonomy" id="8319"/>
    <lineage>
        <taxon>Eukaryota</taxon>
        <taxon>Metazoa</taxon>
        <taxon>Chordata</taxon>
        <taxon>Craniata</taxon>
        <taxon>Vertebrata</taxon>
        <taxon>Euteleostomi</taxon>
        <taxon>Amphibia</taxon>
        <taxon>Batrachia</taxon>
        <taxon>Caudata</taxon>
        <taxon>Salamandroidea</taxon>
        <taxon>Salamandridae</taxon>
        <taxon>Pleurodelinae</taxon>
        <taxon>Pleurodeles</taxon>
    </lineage>
</organism>
<reference evidence="2" key="1">
    <citation type="journal article" date="2022" name="bioRxiv">
        <title>Sequencing and chromosome-scale assembly of the giantPleurodeles waltlgenome.</title>
        <authorList>
            <person name="Brown T."/>
            <person name="Elewa A."/>
            <person name="Iarovenko S."/>
            <person name="Subramanian E."/>
            <person name="Araus A.J."/>
            <person name="Petzold A."/>
            <person name="Susuki M."/>
            <person name="Suzuki K.-i.T."/>
            <person name="Hayashi T."/>
            <person name="Toyoda A."/>
            <person name="Oliveira C."/>
            <person name="Osipova E."/>
            <person name="Leigh N.D."/>
            <person name="Simon A."/>
            <person name="Yun M.H."/>
        </authorList>
    </citation>
    <scope>NUCLEOTIDE SEQUENCE</scope>
    <source>
        <strain evidence="2">20211129_DDA</strain>
        <tissue evidence="2">Liver</tissue>
    </source>
</reference>
<evidence type="ECO:0000256" key="1">
    <source>
        <dbReference type="SAM" id="Coils"/>
    </source>
</evidence>
<dbReference type="AlphaFoldDB" id="A0AAV7NBC4"/>
<sequence length="126" mass="14673">MSSETPSGFAPVPIPQEYMDRFFKEIRYDISLIKIDIKLCLQDIRKEVSEIGGRLEDLERTVDAHTQDQEMLWHRVATLEEQQVKLEAKQEHLGNRSSRNNIRIRSVPREAHHCFHSRHAARDPGG</sequence>
<dbReference type="EMBL" id="JANPWB010000012">
    <property type="protein sequence ID" value="KAJ1112165.1"/>
    <property type="molecule type" value="Genomic_DNA"/>
</dbReference>
<evidence type="ECO:0000313" key="3">
    <source>
        <dbReference type="Proteomes" id="UP001066276"/>
    </source>
</evidence>
<keyword evidence="1" id="KW-0175">Coiled coil</keyword>
<gene>
    <name evidence="2" type="ORF">NDU88_000433</name>
</gene>
<feature type="coiled-coil region" evidence="1">
    <location>
        <begin position="41"/>
        <end position="96"/>
    </location>
</feature>
<comment type="caution">
    <text evidence="2">The sequence shown here is derived from an EMBL/GenBank/DDBJ whole genome shotgun (WGS) entry which is preliminary data.</text>
</comment>
<name>A0AAV7NBC4_PLEWA</name>
<dbReference type="Proteomes" id="UP001066276">
    <property type="component" value="Chromosome 8"/>
</dbReference>